<name>A0AA88CT58_FICCA</name>
<dbReference type="PANTHER" id="PTHR35750:SF1">
    <property type="entry name" value="PHOSPHOLIPID HYDROPEROXIDE GLUTATHIONE PEROXIDASE"/>
    <property type="match status" value="1"/>
</dbReference>
<evidence type="ECO:0000313" key="1">
    <source>
        <dbReference type="EMBL" id="GMN30655.1"/>
    </source>
</evidence>
<dbReference type="PANTHER" id="PTHR35750">
    <property type="entry name" value="PHOSPHOLIPID HYDROPEROXIDE GLUTATHIONE PEROXIDASE"/>
    <property type="match status" value="1"/>
</dbReference>
<keyword evidence="2" id="KW-1185">Reference proteome</keyword>
<comment type="caution">
    <text evidence="1">The sequence shown here is derived from an EMBL/GenBank/DDBJ whole genome shotgun (WGS) entry which is preliminary data.</text>
</comment>
<organism evidence="1 2">
    <name type="scientific">Ficus carica</name>
    <name type="common">Common fig</name>
    <dbReference type="NCBI Taxonomy" id="3494"/>
    <lineage>
        <taxon>Eukaryota</taxon>
        <taxon>Viridiplantae</taxon>
        <taxon>Streptophyta</taxon>
        <taxon>Embryophyta</taxon>
        <taxon>Tracheophyta</taxon>
        <taxon>Spermatophyta</taxon>
        <taxon>Magnoliopsida</taxon>
        <taxon>eudicotyledons</taxon>
        <taxon>Gunneridae</taxon>
        <taxon>Pentapetalae</taxon>
        <taxon>rosids</taxon>
        <taxon>fabids</taxon>
        <taxon>Rosales</taxon>
        <taxon>Moraceae</taxon>
        <taxon>Ficeae</taxon>
        <taxon>Ficus</taxon>
    </lineage>
</organism>
<reference evidence="1" key="1">
    <citation type="submission" date="2023-07" db="EMBL/GenBank/DDBJ databases">
        <title>draft genome sequence of fig (Ficus carica).</title>
        <authorList>
            <person name="Takahashi T."/>
            <person name="Nishimura K."/>
        </authorList>
    </citation>
    <scope>NUCLEOTIDE SEQUENCE</scope>
</reference>
<sequence>MGLFKRIAGFLGFAKDDAHELKDDDDDDHHQQHEDATFQARNRVHMKETGLPRKGFSVPVQIAVDRSHIGPLLAPSDSGDGGVQGLRWYAKRLRVDEDGDVADEFFDEIALETPAKAENERKPFPRFQVKYSTRPARVKKQAILQDGRIQQCVEHQGRLQWV</sequence>
<dbReference type="EMBL" id="BTGU01000003">
    <property type="protein sequence ID" value="GMN30655.1"/>
    <property type="molecule type" value="Genomic_DNA"/>
</dbReference>
<dbReference type="Proteomes" id="UP001187192">
    <property type="component" value="Unassembled WGS sequence"/>
</dbReference>
<dbReference type="AlphaFoldDB" id="A0AA88CT58"/>
<gene>
    <name evidence="1" type="ORF">TIFTF001_002897</name>
</gene>
<accession>A0AA88CT58</accession>
<protein>
    <submittedName>
        <fullName evidence="1">Uncharacterized protein</fullName>
    </submittedName>
</protein>
<proteinExistence type="predicted"/>
<evidence type="ECO:0000313" key="2">
    <source>
        <dbReference type="Proteomes" id="UP001187192"/>
    </source>
</evidence>